<keyword evidence="4" id="KW-0119">Carbohydrate metabolism</keyword>
<gene>
    <name evidence="9" type="ORF">IIF7_02856</name>
</gene>
<keyword evidence="5 6" id="KW-0326">Glycosidase</keyword>
<keyword evidence="4" id="KW-0624">Polysaccharide degradation</keyword>
<dbReference type="GO" id="GO:0008843">
    <property type="term" value="F:endochitinase activity"/>
    <property type="evidence" value="ECO:0007669"/>
    <property type="project" value="UniProtKB-EC"/>
</dbReference>
<comment type="similarity">
    <text evidence="7">Belongs to the glycosyl hydrolase 18 family.</text>
</comment>
<proteinExistence type="inferred from homology"/>
<dbReference type="PANTHER" id="PTHR11177">
    <property type="entry name" value="CHITINASE"/>
    <property type="match status" value="1"/>
</dbReference>
<dbReference type="SMART" id="SM00636">
    <property type="entry name" value="Glyco_18"/>
    <property type="match status" value="1"/>
</dbReference>
<dbReference type="GO" id="GO:0006032">
    <property type="term" value="P:chitin catabolic process"/>
    <property type="evidence" value="ECO:0007669"/>
    <property type="project" value="UniProtKB-KW"/>
</dbReference>
<sequence length="368" mass="41751">MIYFFGNLLVAQQSNKKEYKLIGYVFGDLMDKAEAPVNAEKLTHLNYAFAKIEEGKISIADENDPKRFKKLRSLKSKNPSLKLLISVGGWANASKFSKIAASDSTRAQFAQSTLQFLKKYELDGIDLDWESPKNNGASTFLPQDKENFTLLLAEIRQKLDSFSAKTNHSYLLSVATASNSEYLQNIEISKIAKNVDFINIMCYDYHGDWDASTSHHTNLLTSAATTKNQNQSTRLVIKNYIEAGVAPSKLIIGVPFYGRGWRKVNPENNGLYQPANGQAFSLNYTSLKDSLRSGKYHRYWDEAAQAPYLWNDVDQIFITYDDPVSIEKKIEFIKTENLGGAMFWQYHGDDGELLESLFLNLKNENHEK</sequence>
<dbReference type="EC" id="3.2.1.14" evidence="2"/>
<dbReference type="SUPFAM" id="SSF51445">
    <property type="entry name" value="(Trans)glycosidases"/>
    <property type="match status" value="1"/>
</dbReference>
<keyword evidence="3 6" id="KW-0378">Hydrolase</keyword>
<dbReference type="Gene3D" id="3.10.50.10">
    <property type="match status" value="1"/>
</dbReference>
<evidence type="ECO:0000256" key="6">
    <source>
        <dbReference type="RuleBase" id="RU000489"/>
    </source>
</evidence>
<accession>A0A1Y1T945</accession>
<evidence type="ECO:0000256" key="1">
    <source>
        <dbReference type="ARBA" id="ARBA00000822"/>
    </source>
</evidence>
<evidence type="ECO:0000256" key="7">
    <source>
        <dbReference type="RuleBase" id="RU004453"/>
    </source>
</evidence>
<dbReference type="Proteomes" id="UP000192746">
    <property type="component" value="Unassembled WGS sequence"/>
</dbReference>
<dbReference type="GO" id="GO:0005975">
    <property type="term" value="P:carbohydrate metabolic process"/>
    <property type="evidence" value="ECO:0007669"/>
    <property type="project" value="InterPro"/>
</dbReference>
<dbReference type="CDD" id="cd06548">
    <property type="entry name" value="GH18_chitinase"/>
    <property type="match status" value="1"/>
</dbReference>
<dbReference type="EMBL" id="ARYN01000002">
    <property type="protein sequence ID" value="ORL46923.1"/>
    <property type="molecule type" value="Genomic_DNA"/>
</dbReference>
<dbReference type="GO" id="GO:0008061">
    <property type="term" value="F:chitin binding"/>
    <property type="evidence" value="ECO:0007669"/>
    <property type="project" value="InterPro"/>
</dbReference>
<dbReference type="InterPro" id="IPR050314">
    <property type="entry name" value="Glycosyl_Hydrlase_18"/>
</dbReference>
<evidence type="ECO:0000256" key="5">
    <source>
        <dbReference type="ARBA" id="ARBA00023295"/>
    </source>
</evidence>
<dbReference type="SUPFAM" id="SSF54556">
    <property type="entry name" value="Chitinase insertion domain"/>
    <property type="match status" value="1"/>
</dbReference>
<dbReference type="InterPro" id="IPR017853">
    <property type="entry name" value="GH"/>
</dbReference>
<keyword evidence="4" id="KW-0146">Chitin degradation</keyword>
<dbReference type="STRING" id="1185767.IIF7_02856"/>
<name>A0A1Y1T945_9FLAO</name>
<evidence type="ECO:0000259" key="8">
    <source>
        <dbReference type="PROSITE" id="PS51910"/>
    </source>
</evidence>
<dbReference type="Gene3D" id="3.20.20.80">
    <property type="entry name" value="Glycosidases"/>
    <property type="match status" value="1"/>
</dbReference>
<evidence type="ECO:0000256" key="3">
    <source>
        <dbReference type="ARBA" id="ARBA00022801"/>
    </source>
</evidence>
<dbReference type="InterPro" id="IPR001223">
    <property type="entry name" value="Glyco_hydro18_cat"/>
</dbReference>
<comment type="caution">
    <text evidence="9">The sequence shown here is derived from an EMBL/GenBank/DDBJ whole genome shotgun (WGS) entry which is preliminary data.</text>
</comment>
<comment type="catalytic activity">
    <reaction evidence="1">
        <text>Random endo-hydrolysis of N-acetyl-beta-D-glucosaminide (1-&gt;4)-beta-linkages in chitin and chitodextrins.</text>
        <dbReference type="EC" id="3.2.1.14"/>
    </reaction>
</comment>
<feature type="domain" description="GH18" evidence="8">
    <location>
        <begin position="19"/>
        <end position="364"/>
    </location>
</feature>
<dbReference type="PROSITE" id="PS01095">
    <property type="entry name" value="GH18_1"/>
    <property type="match status" value="1"/>
</dbReference>
<protein>
    <recommendedName>
        <fullName evidence="2">chitinase</fullName>
        <ecNumber evidence="2">3.2.1.14</ecNumber>
    </recommendedName>
</protein>
<dbReference type="InterPro" id="IPR001579">
    <property type="entry name" value="Glyco_hydro_18_chit_AS"/>
</dbReference>
<evidence type="ECO:0000256" key="2">
    <source>
        <dbReference type="ARBA" id="ARBA00012729"/>
    </source>
</evidence>
<dbReference type="PROSITE" id="PS51910">
    <property type="entry name" value="GH18_2"/>
    <property type="match status" value="1"/>
</dbReference>
<reference evidence="9 10" key="1">
    <citation type="submission" date="2013-04" db="EMBL/GenBank/DDBJ databases">
        <title>Zunongwangia sp. 22II14-10F7 Genome Sequencing.</title>
        <authorList>
            <person name="Lai Q."/>
            <person name="Shao Z."/>
        </authorList>
    </citation>
    <scope>NUCLEOTIDE SEQUENCE [LARGE SCALE GENOMIC DNA]</scope>
    <source>
        <strain evidence="9 10">22II14-10F7</strain>
    </source>
</reference>
<dbReference type="AlphaFoldDB" id="A0A1Y1T945"/>
<dbReference type="InterPro" id="IPR029070">
    <property type="entry name" value="Chitinase_insertion_sf"/>
</dbReference>
<evidence type="ECO:0000313" key="9">
    <source>
        <dbReference type="EMBL" id="ORL46923.1"/>
    </source>
</evidence>
<evidence type="ECO:0000313" key="10">
    <source>
        <dbReference type="Proteomes" id="UP000192746"/>
    </source>
</evidence>
<evidence type="ECO:0000256" key="4">
    <source>
        <dbReference type="ARBA" id="ARBA00023024"/>
    </source>
</evidence>
<organism evidence="9 10">
    <name type="scientific">Zunongwangia atlantica 22II14-10F7</name>
    <dbReference type="NCBI Taxonomy" id="1185767"/>
    <lineage>
        <taxon>Bacteria</taxon>
        <taxon>Pseudomonadati</taxon>
        <taxon>Bacteroidota</taxon>
        <taxon>Flavobacteriia</taxon>
        <taxon>Flavobacteriales</taxon>
        <taxon>Flavobacteriaceae</taxon>
        <taxon>Zunongwangia</taxon>
    </lineage>
</organism>
<dbReference type="PANTHER" id="PTHR11177:SF317">
    <property type="entry name" value="CHITINASE 12-RELATED"/>
    <property type="match status" value="1"/>
</dbReference>
<dbReference type="InterPro" id="IPR011583">
    <property type="entry name" value="Chitinase_II/V-like_cat"/>
</dbReference>
<dbReference type="Pfam" id="PF00704">
    <property type="entry name" value="Glyco_hydro_18"/>
    <property type="match status" value="1"/>
</dbReference>
<keyword evidence="10" id="KW-1185">Reference proteome</keyword>